<accession>A0ABS7BR01</accession>
<evidence type="ECO:0000313" key="3">
    <source>
        <dbReference type="EMBL" id="MBW6531950.1"/>
    </source>
</evidence>
<keyword evidence="4" id="KW-1185">Reference proteome</keyword>
<dbReference type="InterPro" id="IPR013424">
    <property type="entry name" value="Ice-binding_C"/>
</dbReference>
<reference evidence="3 4" key="1">
    <citation type="submission" date="2021-07" db="EMBL/GenBank/DDBJ databases">
        <title>Sphingomonas sp.</title>
        <authorList>
            <person name="Feng G."/>
            <person name="Li J."/>
            <person name="Pan M."/>
        </authorList>
    </citation>
    <scope>NUCLEOTIDE SEQUENCE [LARGE SCALE GENOMIC DNA]</scope>
    <source>
        <strain evidence="3 4">RRHST34</strain>
    </source>
</reference>
<dbReference type="RefSeq" id="WP_219749329.1">
    <property type="nucleotide sequence ID" value="NZ_JAHXZN010000005.1"/>
</dbReference>
<feature type="chain" id="PRO_5046268548" evidence="1">
    <location>
        <begin position="21"/>
        <end position="248"/>
    </location>
</feature>
<organism evidence="3 4">
    <name type="scientific">Sphingomonas citri</name>
    <dbReference type="NCBI Taxonomy" id="2862499"/>
    <lineage>
        <taxon>Bacteria</taxon>
        <taxon>Pseudomonadati</taxon>
        <taxon>Pseudomonadota</taxon>
        <taxon>Alphaproteobacteria</taxon>
        <taxon>Sphingomonadales</taxon>
        <taxon>Sphingomonadaceae</taxon>
        <taxon>Sphingomonas</taxon>
    </lineage>
</organism>
<comment type="caution">
    <text evidence="3">The sequence shown here is derived from an EMBL/GenBank/DDBJ whole genome shotgun (WGS) entry which is preliminary data.</text>
</comment>
<evidence type="ECO:0000313" key="4">
    <source>
        <dbReference type="Proteomes" id="UP000759103"/>
    </source>
</evidence>
<name>A0ABS7BR01_9SPHN</name>
<keyword evidence="1" id="KW-0732">Signal</keyword>
<sequence>MLKAVLAGTVLCVAPCSAQALTVIATGTGVIEQLAPYLGDPIDYNGRFGPRGASLIGKTATITITIDLTATPPLYSANGSQLVSSGQFNAFPGDDPERTADIGDGTITINGVTLKNDGTASSNYTLAVPGEYGCTAATKCLSLGATTGPGRFGGSDSLGLGADGFLSGAPSSLLDVPTDENICDRVSSCMGGFTYSQIDDLYGAVRLTSLRFSVASVPEPSTWAMMILGFGAVGYAMRRKTVLRSFEA</sequence>
<feature type="domain" description="Ice-binding protein C-terminal" evidence="2">
    <location>
        <begin position="216"/>
        <end position="240"/>
    </location>
</feature>
<dbReference type="NCBIfam" id="NF035944">
    <property type="entry name" value="PEPxxWA-CTERM"/>
    <property type="match status" value="1"/>
</dbReference>
<evidence type="ECO:0000256" key="1">
    <source>
        <dbReference type="SAM" id="SignalP"/>
    </source>
</evidence>
<protein>
    <submittedName>
        <fullName evidence="3">PEPxxWA-CTERM sorting domain-containing protein</fullName>
    </submittedName>
</protein>
<dbReference type="NCBIfam" id="TIGR02595">
    <property type="entry name" value="PEP_CTERM"/>
    <property type="match status" value="1"/>
</dbReference>
<dbReference type="Pfam" id="PF07589">
    <property type="entry name" value="PEP-CTERM"/>
    <property type="match status" value="1"/>
</dbReference>
<evidence type="ECO:0000259" key="2">
    <source>
        <dbReference type="Pfam" id="PF07589"/>
    </source>
</evidence>
<dbReference type="Proteomes" id="UP000759103">
    <property type="component" value="Unassembled WGS sequence"/>
</dbReference>
<feature type="signal peptide" evidence="1">
    <location>
        <begin position="1"/>
        <end position="20"/>
    </location>
</feature>
<proteinExistence type="predicted"/>
<gene>
    <name evidence="3" type="ORF">KZ820_14505</name>
</gene>
<dbReference type="EMBL" id="JAHXZN010000005">
    <property type="protein sequence ID" value="MBW6531950.1"/>
    <property type="molecule type" value="Genomic_DNA"/>
</dbReference>